<evidence type="ECO:0000313" key="5">
    <source>
        <dbReference type="EMBL" id="ORY21201.1"/>
    </source>
</evidence>
<accession>A0A1Y2AF53</accession>
<protein>
    <submittedName>
        <fullName evidence="5">Uncharacterized protein</fullName>
    </submittedName>
</protein>
<evidence type="ECO:0000256" key="1">
    <source>
        <dbReference type="ARBA" id="ARBA00004123"/>
    </source>
</evidence>
<gene>
    <name evidence="5" type="ORF">LY90DRAFT_676389</name>
</gene>
<evidence type="ECO:0000256" key="2">
    <source>
        <dbReference type="ARBA" id="ARBA00005892"/>
    </source>
</evidence>
<organism evidence="5 6">
    <name type="scientific">Neocallimastix californiae</name>
    <dbReference type="NCBI Taxonomy" id="1754190"/>
    <lineage>
        <taxon>Eukaryota</taxon>
        <taxon>Fungi</taxon>
        <taxon>Fungi incertae sedis</taxon>
        <taxon>Chytridiomycota</taxon>
        <taxon>Chytridiomycota incertae sedis</taxon>
        <taxon>Neocallimastigomycetes</taxon>
        <taxon>Neocallimastigales</taxon>
        <taxon>Neocallimastigaceae</taxon>
        <taxon>Neocallimastix</taxon>
    </lineage>
</organism>
<dbReference type="GO" id="GO:0006999">
    <property type="term" value="P:nuclear pore organization"/>
    <property type="evidence" value="ECO:0007669"/>
    <property type="project" value="TreeGrafter"/>
</dbReference>
<evidence type="ECO:0000256" key="3">
    <source>
        <dbReference type="ARBA" id="ARBA00022448"/>
    </source>
</evidence>
<dbReference type="EMBL" id="MCOG01000271">
    <property type="protein sequence ID" value="ORY21201.1"/>
    <property type="molecule type" value="Genomic_DNA"/>
</dbReference>
<dbReference type="InterPro" id="IPR021827">
    <property type="entry name" value="Nup186/Nup192/Nup205"/>
</dbReference>
<name>A0A1Y2AF53_9FUNG</name>
<reference evidence="5 6" key="1">
    <citation type="submission" date="2016-08" db="EMBL/GenBank/DDBJ databases">
        <title>A Parts List for Fungal Cellulosomes Revealed by Comparative Genomics.</title>
        <authorList>
            <consortium name="DOE Joint Genome Institute"/>
            <person name="Haitjema C.H."/>
            <person name="Gilmore S.P."/>
            <person name="Henske J.K."/>
            <person name="Solomon K.V."/>
            <person name="De Groot R."/>
            <person name="Kuo A."/>
            <person name="Mondo S.J."/>
            <person name="Salamov A.A."/>
            <person name="Labutti K."/>
            <person name="Zhao Z."/>
            <person name="Chiniquy J."/>
            <person name="Barry K."/>
            <person name="Brewer H.M."/>
            <person name="Purvine S.O."/>
            <person name="Wright A.T."/>
            <person name="Boxma B."/>
            <person name="Van Alen T."/>
            <person name="Hackstein J.H."/>
            <person name="Baker S.E."/>
            <person name="Grigoriev I.V."/>
            <person name="O'Malley M.A."/>
        </authorList>
    </citation>
    <scope>NUCLEOTIDE SEQUENCE [LARGE SCALE GENOMIC DNA]</scope>
    <source>
        <strain evidence="5 6">G1</strain>
    </source>
</reference>
<evidence type="ECO:0000313" key="6">
    <source>
        <dbReference type="Proteomes" id="UP000193920"/>
    </source>
</evidence>
<dbReference type="STRING" id="1754190.A0A1Y2AF53"/>
<keyword evidence="4" id="KW-0539">Nucleus</keyword>
<dbReference type="Proteomes" id="UP000193920">
    <property type="component" value="Unassembled WGS sequence"/>
</dbReference>
<proteinExistence type="inferred from homology"/>
<dbReference type="Pfam" id="PF11894">
    <property type="entry name" value="Nup192"/>
    <property type="match status" value="1"/>
</dbReference>
<dbReference type="PANTHER" id="PTHR31344">
    <property type="entry name" value="NUCLEAR PORE COMPLEX PROTEIN NUP205"/>
    <property type="match status" value="1"/>
</dbReference>
<dbReference type="GO" id="GO:0044611">
    <property type="term" value="C:nuclear pore inner ring"/>
    <property type="evidence" value="ECO:0007669"/>
    <property type="project" value="TreeGrafter"/>
</dbReference>
<dbReference type="PANTHER" id="PTHR31344:SF0">
    <property type="entry name" value="NUCLEAR PORE COMPLEX PROTEIN NUP205"/>
    <property type="match status" value="1"/>
</dbReference>
<evidence type="ECO:0000256" key="4">
    <source>
        <dbReference type="ARBA" id="ARBA00023242"/>
    </source>
</evidence>
<dbReference type="OrthoDB" id="2019644at2759"/>
<keyword evidence="3" id="KW-0813">Transport</keyword>
<comment type="similarity">
    <text evidence="2">Belongs to the NUP186/NUP192/NUP205 family.</text>
</comment>
<comment type="subcellular location">
    <subcellularLocation>
        <location evidence="1">Nucleus</location>
    </subcellularLocation>
</comment>
<keyword evidence="6" id="KW-1185">Reference proteome</keyword>
<comment type="caution">
    <text evidence="5">The sequence shown here is derived from an EMBL/GenBank/DDBJ whole genome shotgun (WGS) entry which is preliminary data.</text>
</comment>
<sequence length="2298" mass="266152">MNREWTPNNFGVIHDLICEAYHKPSVEDKLHEILLKYRQELINLLKDQKKSSEHRTQLQKEKIVTIKNVQQNANEEFINSTILISDLFNIDEYKAAVVLYYGMQQQARLDRTPYEAACYLYYTERSYLLESWKLIINGAYNNLLSQSIRSLFSNFIVNNIYSNDNFMLLIIETLKDNKKKIEEFESKISTIKQETSKPEQPNEQKSSTYLSKDKKIAILESQKNYLENERKDLSFILLLISHFQQLSSKVTIEVLKLLKETDINDDIAFYLQSIVFSSIRARPQHHNEEEYDEVLNQYHIELNSQKNFIEEFENIINPNISTSTISSVSNTVSEWKSKKIRSALLLQWSLFNFFIPRGITQELNISEDHAEEIANEALHYGVFNYLKTCLEIIEHKDIDKLDKVNQNQVTSNSIDSPLKKKEKEIKTKGEEIITRTYIIDDELKGIIYTEYDELVEVFIQKFNNGLIRTIKAREEDIDSVSHITNTRNSNNNSIGSSNSLNDNGSDLNHVYSSFLKFITVLYSNRPDSGLHFWTIRYLSSFVRTSSEARTFTAKCIHFEMLSSLATGEKCATYTYHALEDRQDFQQSINTTLVTWSALFKALDYYSTSLRQNPEKTLPPQEILLLKEFLKLFKQVVCYSSEAALKFYENYNAIYNIFNLLVCRIPVELKALLFDILKYFCISTENYATDISYQVFDLMEKVQLLYINRSSTSNNLNSNNPNSLFIPGNTLLSQSTINPFQTSLSTLHNGALYQQSIPWKDNNHIQNISSLKSSNNGLLFELEEIESRNETYPEIIAFINLLNVLVQNLCLSSTTHIDYNYNSIGLEPYIEFVVEHVYLKVESRSYIHPKEKWVIIEACLNLFENCLATFDITNITISVNNVNNNKNTNSSFEQNSNNINNINYNISNTINSNFPINTNTYSFKSTNDSNSSNMVNSTNQAQSLLLNELNIIVHHPGYFILTQILSGSSILDRMFEILSIGVNSLNDNTMKTYKYPKSILHILRIFMQVFILQNKFLDQIVPEIINLNVDSNISPSMTYLDQLLLFNSDIIIKIAMLINCHKYHEICLYTVKIMYILSISPFFTESFESSMFDNNTHDINRIVYLLSRCSESSQIINGFVEHIELDEPEHESYYNNQYLTGMNLIQKSLFKNTNNTSSLLGALFSNKKNKYINLSNSTKLNYVLSKYGEVSANNDFVEEEEEEKPGIIHSVRLAIVDLLLKNELSSKNTPTLAHFLLGYDVKHFLSDSEISDPMVSTTQIACLHVILDLLRPIENNLVDSSINNNYSSLAFGNDSVSNIENWINTIEPLTIRHPILSEMCYELIYHLCVNPNTSSTTMRYLRTREDFFYRQIKSMPIHFDLPQIPEYSDKDINELQNLQPNMSTLYAQIHQRAWLMKTIALELHTTTTSGRRSQTQRLLQVLFDIPQPGDIQSHDMDYEMNYNSLEYSNNSYKNSNKANYNKVYEQPLVRMLEILNSLDSLINNNLLKINESFNIPFSGDSSTSEPFTEEELSNIDFSSCLIRNERGCFIYDLRRVYSLLIESQEKGQINIFIDDIKFILQKILVINHSRELQHARAHCIEAWRQIMETSFLECYSLLSSDNRGALLYEFISTLLSKMTKETDINVTESLSKVVVALMSQLTRGTDDKELSSVDSTSIKYELPIDVLRIILRGILGSINQPGILATTRGFLYTVLLNYLEFTDKNEHMKKDNFNSLNMNYTQNYLNEEDNNYLQNHYLFENNYDDVIIENHSIIESYGDDFLEIVCRDASDGPELWKNTAFALLDSLCKLDEKIFEIKRRKGEELCQNYVLSFLVRRNFLSHFVGNLKRDDEKLRNIIQNNFMEDSIVSLFTFEAKMTLFLRICQSREGVKKLIENGILENLIDCSYLDYRPEIDTNFDTFLHPTSERYHQLLVPTLRLLVCIMSIVGKDNRIALSRMVSFMNAHQDVIVAILKDKLSAITLTSLEEIFLVTALFPYLANDTNLMEKQLFGPGNISFHSLLLNLLSKYSLPERWINKLQPVTEFEKGRGQMTTFILGRSMDSSIFHYDAQFFAKKICMNILSYAQVVTSNLSITLKPIFTYAISPSKESEKVQGSSAIYPPPSLALLITFIRNTIDSYYQAVNDYKELSLKLKDIHNLTTEEINEIIYVFFDVNSKDYSPNRKQQLALNEIKKAIVRKSKEILALFYIIEHILLLFWRHLQYYLSFYAPKSIDIYSEYNTMVYNGITDLNSSDKGFYPTYEELEKLKMNAPLIFGPILNKLSQIELTYDIAINSKTRNNFIQILVRCIRSLNIGNEFTN</sequence>
<dbReference type="GO" id="GO:0017056">
    <property type="term" value="F:structural constituent of nuclear pore"/>
    <property type="evidence" value="ECO:0007669"/>
    <property type="project" value="TreeGrafter"/>
</dbReference>